<feature type="compositionally biased region" description="Polar residues" evidence="3">
    <location>
        <begin position="1645"/>
        <end position="1655"/>
    </location>
</feature>
<feature type="region of interest" description="Disordered" evidence="3">
    <location>
        <begin position="1"/>
        <end position="259"/>
    </location>
</feature>
<feature type="region of interest" description="Disordered" evidence="3">
    <location>
        <begin position="1605"/>
        <end position="1681"/>
    </location>
</feature>
<dbReference type="PANTHER" id="PTHR18870">
    <property type="entry name" value="PROTEIN TAG-278-RELATED"/>
    <property type="match status" value="1"/>
</dbReference>
<feature type="compositionally biased region" description="Polar residues" evidence="3">
    <location>
        <begin position="791"/>
        <end position="809"/>
    </location>
</feature>
<feature type="compositionally biased region" description="Low complexity" evidence="3">
    <location>
        <begin position="49"/>
        <end position="63"/>
    </location>
</feature>
<feature type="region of interest" description="Disordered" evidence="3">
    <location>
        <begin position="791"/>
        <end position="814"/>
    </location>
</feature>
<sequence>MERPASRALSTTNNEPNPRSSTTSTVKKPATKPSLARQSTLTDRLSKPTAASATKAATTSTASGLIKPPIKPTVAAIVRKPATTTNAPSTIAHKTKASTTSIDSKATDDEGRQDAEAVTAKPKRLPTSSSTTERSSTTRTPAPSLIRRTSTATSTSTLRGGATSPALSRVSVKSSAATRTGTPPIPRNTFTSTSRAKPASTTSGIVSVTDKSRSGTTADTPTARTAVKSKNGHIPASEQAPSNSVRSVRPTLGSRKSTHSVLMEQQFREFELVNRMLQQALNAEGADPDRQEALETEAAETMDKLRNTLGKVRKFEKKNNRAPTEDELAEVSSVDTAPSDVEKDLDPDDSMVSAAPSVAGGHGHTLRAELNESRAHAAQLEHQIGELTAKLRVFSESAEEESEKANDVVTNVKDEHTQQIRQMSSQNQKRMDHLRTIHYEEMKELREQHQQQLDELRRNQESDVTEKDDQLQRLQEQIESIRNENKDAVRNRELVTARHSSEVADLTQRIEHLAKEKSDAMATSEAALDALRAETTALAAKNKNREETSQLEIERLRVDLEQALAAVHDISQYDAQIAQLKADLEQERGRITDTSKQDQEIERLTLALKQKKELEAKVSDQRTELDHLKSLLETANKGNLTIAKLEAELATANTELRAEKDKSFKVRDKERANSRGENPASIPKVKPDSSLPASRPVSPIKSDAEKAELRNKLTAMEKRHQAAKDNAKSKSAKLAEEHAAQMAEQLQKHEAALNESRQELERLQEDLQVKQVELDSLEKNHREELGKLKQQISESSSEMQTLQELAKSSENQKNEVDAANEAIKSLHIEIDNLKLQHIEQDRIAKESLAAEKEQYTQQLDSASAQLGVVQSELQELKMTNRAMTENKITNLQNELARARGDLTTSRTTHDDALKELQQELEAARKATGNAEAELKSRLAELQKDAEEATKAHKLAKTSLENQLETTQRRLVDIESTLETTKLSHAEATAEIESTLKENHRQAVAKLKSEHDEELKQSKEDVKAASMRLDELEKMHSETQAAHVSEIAENESKLRANHEQETATLKAKHNEHLKQLEDEAKAALASLEELEATHNQKVAELQTEASAAREAALDERDQGHHKAVEKLKEEHKSLQEELDSVRATHDKELEVVRANHESALQKLMSTYITENEAALNSLEREFASKLANLESQPKGIPASEMIELKEAHAEQIRELQAQNQNLQSQAEGTRFQLQTMRGIFADQERQADEKQKEHEQELQFEKDQFSQAVLRISNHGAQLAQKDAERAEALERLRQEMSSFHDRTLRDMKDEHERVIQELTSKLDADQRAVLESVTLEHDKALEALRQDSHALDADSKKLKSDHLEALAETERASEARYKDLINNSTREHHSKLDTLKAELESTHKNVLETARAEHETALQKQAEELNTMMAMLKQEHEAALSHAQAQTDSAESTMTNNASKLESVSAALAQARAALESTQSEHEAILKSVDEAHQAAVSKLQDELADARHAVDQKAATTESDDNASVEDHLRTQLAESESKIENLTKEHQTELSEAKAEHIEVLEALRKELSQVREQLAGQSVRSTELDALKTEMEKLKSINEGLSQKQSALVEEVAEQTRRAQAAEDEVDEPRKPTGVARPPSAVQPSPSLSTKMKSAIDSAISSPKNSSTGLQSSKWATVESATSPTNKALSAEAPSFSPVTNGSLAGLGLSNGDDTHNDGGSNRAGRSERNIHGQLAGINEDIRALNDLSEQMFAENRLLAKTLGRVDESTSTIEPGLERVTVDEEQ</sequence>
<feature type="region of interest" description="Disordered" evidence="3">
    <location>
        <begin position="1705"/>
        <end position="1734"/>
    </location>
</feature>
<feature type="compositionally biased region" description="Polar residues" evidence="3">
    <location>
        <begin position="8"/>
        <end position="26"/>
    </location>
</feature>
<feature type="compositionally biased region" description="Basic and acidic residues" evidence="3">
    <location>
        <begin position="702"/>
        <end position="739"/>
    </location>
</feature>
<evidence type="ECO:0000256" key="2">
    <source>
        <dbReference type="SAM" id="Coils"/>
    </source>
</evidence>
<feature type="compositionally biased region" description="Basic and acidic residues" evidence="3">
    <location>
        <begin position="660"/>
        <end position="674"/>
    </location>
</feature>
<feature type="coiled-coil region" evidence="2">
    <location>
        <begin position="1065"/>
        <end position="1143"/>
    </location>
</feature>
<feature type="compositionally biased region" description="Low complexity" evidence="3">
    <location>
        <begin position="125"/>
        <end position="164"/>
    </location>
</feature>
<feature type="compositionally biased region" description="Polar residues" evidence="3">
    <location>
        <begin position="1662"/>
        <end position="1681"/>
    </location>
</feature>
<feature type="compositionally biased region" description="Polar residues" evidence="3">
    <location>
        <begin position="188"/>
        <end position="206"/>
    </location>
</feature>
<feature type="region of interest" description="Disordered" evidence="3">
    <location>
        <begin position="1509"/>
        <end position="1528"/>
    </location>
</feature>
<name>A0AAN7YFM1_9EURO</name>
<evidence type="ECO:0000313" key="5">
    <source>
        <dbReference type="Proteomes" id="UP001309876"/>
    </source>
</evidence>
<evidence type="ECO:0000313" key="4">
    <source>
        <dbReference type="EMBL" id="KAK5083912.1"/>
    </source>
</evidence>
<organism evidence="4 5">
    <name type="scientific">Lithohypha guttulata</name>
    <dbReference type="NCBI Taxonomy" id="1690604"/>
    <lineage>
        <taxon>Eukaryota</taxon>
        <taxon>Fungi</taxon>
        <taxon>Dikarya</taxon>
        <taxon>Ascomycota</taxon>
        <taxon>Pezizomycotina</taxon>
        <taxon>Eurotiomycetes</taxon>
        <taxon>Chaetothyriomycetidae</taxon>
        <taxon>Chaetothyriales</taxon>
        <taxon>Trichomeriaceae</taxon>
        <taxon>Lithohypha</taxon>
    </lineage>
</organism>
<feature type="compositionally biased region" description="Low complexity" evidence="3">
    <location>
        <begin position="1705"/>
        <end position="1715"/>
    </location>
</feature>
<feature type="region of interest" description="Disordered" evidence="3">
    <location>
        <begin position="446"/>
        <end position="469"/>
    </location>
</feature>
<evidence type="ECO:0000256" key="1">
    <source>
        <dbReference type="ARBA" id="ARBA00023054"/>
    </source>
</evidence>
<feature type="coiled-coil region" evidence="2">
    <location>
        <begin position="1197"/>
        <end position="1263"/>
    </location>
</feature>
<dbReference type="Proteomes" id="UP001309876">
    <property type="component" value="Unassembled WGS sequence"/>
</dbReference>
<proteinExistence type="predicted"/>
<dbReference type="EMBL" id="JAVRRJ010000006">
    <property type="protein sequence ID" value="KAK5083912.1"/>
    <property type="molecule type" value="Genomic_DNA"/>
</dbReference>
<protein>
    <submittedName>
        <fullName evidence="4">Uncharacterized protein</fullName>
    </submittedName>
</protein>
<feature type="compositionally biased region" description="Polar residues" evidence="3">
    <location>
        <begin position="214"/>
        <end position="223"/>
    </location>
</feature>
<reference evidence="4 5" key="1">
    <citation type="submission" date="2023-08" db="EMBL/GenBank/DDBJ databases">
        <title>Black Yeasts Isolated from many extreme environments.</title>
        <authorList>
            <person name="Coleine C."/>
            <person name="Stajich J.E."/>
            <person name="Selbmann L."/>
        </authorList>
    </citation>
    <scope>NUCLEOTIDE SEQUENCE [LARGE SCALE GENOMIC DNA]</scope>
    <source>
        <strain evidence="4 5">CCFEE 5910</strain>
    </source>
</reference>
<accession>A0AAN7YFM1</accession>
<feature type="coiled-coil region" evidence="2">
    <location>
        <begin position="370"/>
        <end position="415"/>
    </location>
</feature>
<feature type="compositionally biased region" description="Basic and acidic residues" evidence="3">
    <location>
        <begin position="105"/>
        <end position="115"/>
    </location>
</feature>
<feature type="region of interest" description="Disordered" evidence="3">
    <location>
        <begin position="318"/>
        <end position="349"/>
    </location>
</feature>
<gene>
    <name evidence="4" type="ORF">LTR05_006419</name>
</gene>
<keyword evidence="1 2" id="KW-0175">Coiled coil</keyword>
<feature type="coiled-coil region" evidence="2">
    <location>
        <begin position="1363"/>
        <end position="1435"/>
    </location>
</feature>
<comment type="caution">
    <text evidence="4">The sequence shown here is derived from an EMBL/GenBank/DDBJ whole genome shotgun (WGS) entry which is preliminary data.</text>
</comment>
<feature type="region of interest" description="Disordered" evidence="3">
    <location>
        <begin position="660"/>
        <end position="745"/>
    </location>
</feature>
<dbReference type="PANTHER" id="PTHR18870:SF9">
    <property type="entry name" value="PROTEIN TAG-278-RELATED"/>
    <property type="match status" value="1"/>
</dbReference>
<evidence type="ECO:0000256" key="3">
    <source>
        <dbReference type="SAM" id="MobiDB-lite"/>
    </source>
</evidence>
<keyword evidence="5" id="KW-1185">Reference proteome</keyword>
<feature type="compositionally biased region" description="Polar residues" evidence="3">
    <location>
        <begin position="171"/>
        <end position="181"/>
    </location>
</feature>